<protein>
    <recommendedName>
        <fullName evidence="3">F-box domain-containing protein</fullName>
    </recommendedName>
</protein>
<dbReference type="CDD" id="cd22997">
    <property type="entry name" value="GT_LH"/>
    <property type="match status" value="1"/>
</dbReference>
<dbReference type="SUPFAM" id="SSF52058">
    <property type="entry name" value="L domain-like"/>
    <property type="match status" value="1"/>
</dbReference>
<evidence type="ECO:0000256" key="1">
    <source>
        <dbReference type="ARBA" id="ARBA00022729"/>
    </source>
</evidence>
<comment type="caution">
    <text evidence="4">The sequence shown here is derived from an EMBL/GenBank/DDBJ whole genome shotgun (WGS) entry which is preliminary data.</text>
</comment>
<dbReference type="PROSITE" id="PS50181">
    <property type="entry name" value="FBOX"/>
    <property type="match status" value="1"/>
</dbReference>
<dbReference type="InterPro" id="IPR053211">
    <property type="entry name" value="DNA_repair-toleration"/>
</dbReference>
<dbReference type="Gene3D" id="3.80.10.10">
    <property type="entry name" value="Ribonuclease Inhibitor"/>
    <property type="match status" value="1"/>
</dbReference>
<dbReference type="Proteomes" id="UP001211907">
    <property type="component" value="Unassembled WGS sequence"/>
</dbReference>
<reference evidence="4" key="1">
    <citation type="submission" date="2020-05" db="EMBL/GenBank/DDBJ databases">
        <title>Phylogenomic resolution of chytrid fungi.</title>
        <authorList>
            <person name="Stajich J.E."/>
            <person name="Amses K."/>
            <person name="Simmons R."/>
            <person name="Seto K."/>
            <person name="Myers J."/>
            <person name="Bonds A."/>
            <person name="Quandt C.A."/>
            <person name="Barry K."/>
            <person name="Liu P."/>
            <person name="Grigoriev I."/>
            <person name="Longcore J.E."/>
            <person name="James T.Y."/>
        </authorList>
    </citation>
    <scope>NUCLEOTIDE SEQUENCE</scope>
    <source>
        <strain evidence="4">JEL0513</strain>
    </source>
</reference>
<keyword evidence="5" id="KW-1185">Reference proteome</keyword>
<dbReference type="PANTHER" id="PTHR48060:SF21">
    <property type="entry name" value="L DOMAIN-LIKE PROTEIN"/>
    <property type="match status" value="1"/>
</dbReference>
<dbReference type="SUPFAM" id="SSF81383">
    <property type="entry name" value="F-box domain"/>
    <property type="match status" value="1"/>
</dbReference>
<sequence>MTYGTVTLPLELIRQIFEYFEAQNVVRLRRISRWALALVDSSVFARRCLALQWETSAYSASKIANNPDSSNASNSSVNSELIRLWFALPTSSAFADEIAVHFLRATSQNSSPTSIAVTSINSAITQLKANSNTRSSSGGVSASLELDLRWRNCNLAGRIPPSIAFLSQLRFLSLASNNLQGPIPDELGNLTNLVHLYLSNNRLSGSIPPSLAQCLKLRVLSLRNNELSNAIPDIFYAMSSLLEIYLDCNQFVGVVPSSLLSLPSLQLLYVNGNNLDENSNGNCVLIAFFFILLLVNLQITHIVESWNNKRNFLVKPSPFASSHCLYEHVKFASGEILFNDRITHTYPCSSRIKNAIINVYDGSANSVNTDSGVYDEYYNECGDSMSRKGDDETGNEYTHALKCPIEWIIYSTSCSLGLNRLVDVISEKADIKLKILGMQKGWRGWGQRIRAYHDYLTTVPDNRIVILTDGDDVLLTPGCNGADILNGLLRSSGAGISPILFEAVRYPWPDQMDGYKFDKEDLVMRPPGVRDPRKEGRRKFWMTTSPPSMYAFLNAGAMIGRAGDIRNLISRVYTDDCIDDQRAFINAYLSPTFWWDSDKHAAGLVKNVETAMQHVSVTEVEYGIGSRQHIESVKTLRNTILDKIFAESKDGGNSLRWKQAAKGVTDFGGIPKHARPLIGLDYEQDLFYTMYDVALNSMFVNNATKRVYVKRTGGSPCILHQSGTKATNRVLEEVSKTFGLVHDAKGLERSEKLQWEHPEEVEKWDIGG</sequence>
<evidence type="ECO:0000256" key="2">
    <source>
        <dbReference type="ARBA" id="ARBA00022737"/>
    </source>
</evidence>
<evidence type="ECO:0000313" key="4">
    <source>
        <dbReference type="EMBL" id="KAJ3115122.1"/>
    </source>
</evidence>
<accession>A0AAD5SX06</accession>
<proteinExistence type="predicted"/>
<feature type="domain" description="F-box" evidence="3">
    <location>
        <begin position="2"/>
        <end position="47"/>
    </location>
</feature>
<keyword evidence="2" id="KW-0677">Repeat</keyword>
<dbReference type="AlphaFoldDB" id="A0AAD5SX06"/>
<dbReference type="PROSITE" id="PS51450">
    <property type="entry name" value="LRR"/>
    <property type="match status" value="1"/>
</dbReference>
<dbReference type="InterPro" id="IPR036047">
    <property type="entry name" value="F-box-like_dom_sf"/>
</dbReference>
<name>A0AAD5SX06_9FUNG</name>
<evidence type="ECO:0000259" key="3">
    <source>
        <dbReference type="PROSITE" id="PS50181"/>
    </source>
</evidence>
<dbReference type="Pfam" id="PF13855">
    <property type="entry name" value="LRR_8"/>
    <property type="match status" value="1"/>
</dbReference>
<dbReference type="FunFam" id="3.80.10.10:FF:000383">
    <property type="entry name" value="Leucine-rich repeat receptor protein kinase EMS1"/>
    <property type="match status" value="1"/>
</dbReference>
<dbReference type="PANTHER" id="PTHR48060">
    <property type="entry name" value="DNA DAMAGE-REPAIR/TOLERATION PROTEIN DRT100"/>
    <property type="match status" value="1"/>
</dbReference>
<keyword evidence="1" id="KW-0732">Signal</keyword>
<gene>
    <name evidence="4" type="ORF">HK100_001451</name>
</gene>
<organism evidence="4 5">
    <name type="scientific">Physocladia obscura</name>
    <dbReference type="NCBI Taxonomy" id="109957"/>
    <lineage>
        <taxon>Eukaryota</taxon>
        <taxon>Fungi</taxon>
        <taxon>Fungi incertae sedis</taxon>
        <taxon>Chytridiomycota</taxon>
        <taxon>Chytridiomycota incertae sedis</taxon>
        <taxon>Chytridiomycetes</taxon>
        <taxon>Chytridiales</taxon>
        <taxon>Chytriomycetaceae</taxon>
        <taxon>Physocladia</taxon>
    </lineage>
</organism>
<dbReference type="InterPro" id="IPR001611">
    <property type="entry name" value="Leu-rich_rpt"/>
</dbReference>
<dbReference type="InterPro" id="IPR032675">
    <property type="entry name" value="LRR_dom_sf"/>
</dbReference>
<evidence type="ECO:0000313" key="5">
    <source>
        <dbReference type="Proteomes" id="UP001211907"/>
    </source>
</evidence>
<dbReference type="EMBL" id="JADGJH010001313">
    <property type="protein sequence ID" value="KAJ3115122.1"/>
    <property type="molecule type" value="Genomic_DNA"/>
</dbReference>
<dbReference type="InterPro" id="IPR001810">
    <property type="entry name" value="F-box_dom"/>
</dbReference>
<dbReference type="Pfam" id="PF00560">
    <property type="entry name" value="LRR_1"/>
    <property type="match status" value="2"/>
</dbReference>